<dbReference type="EMBL" id="BAABWN010000010">
    <property type="protein sequence ID" value="GAA6169134.1"/>
    <property type="molecule type" value="Genomic_DNA"/>
</dbReference>
<dbReference type="Pfam" id="PF01258">
    <property type="entry name" value="zf-dskA_traR"/>
    <property type="match status" value="1"/>
</dbReference>
<dbReference type="Proteomes" id="UP001465153">
    <property type="component" value="Unassembled WGS sequence"/>
</dbReference>
<evidence type="ECO:0000313" key="8">
    <source>
        <dbReference type="Proteomes" id="UP001465153"/>
    </source>
</evidence>
<name>A0ABQ0ABX4_9GAMM</name>
<protein>
    <submittedName>
        <fullName evidence="7">RNA polymerase-binding protein DksA</fullName>
    </submittedName>
</protein>
<dbReference type="PANTHER" id="PTHR33823:SF2">
    <property type="entry name" value="RNA POLYMERASE-BINDING TRANSCRIPTION FACTOR DKSA"/>
    <property type="match status" value="1"/>
</dbReference>
<dbReference type="PROSITE" id="PS51128">
    <property type="entry name" value="ZF_DKSA_2"/>
    <property type="match status" value="1"/>
</dbReference>
<dbReference type="InterPro" id="IPR037187">
    <property type="entry name" value="DnaK_N"/>
</dbReference>
<evidence type="ECO:0000256" key="1">
    <source>
        <dbReference type="ARBA" id="ARBA00022723"/>
    </source>
</evidence>
<accession>A0ABQ0ABX4</accession>
<proteinExistence type="predicted"/>
<dbReference type="SUPFAM" id="SSF109635">
    <property type="entry name" value="DnaK suppressor protein DksA, alpha-hairpin domain"/>
    <property type="match status" value="1"/>
</dbReference>
<dbReference type="Gene3D" id="1.20.120.910">
    <property type="entry name" value="DksA, coiled-coil domain"/>
    <property type="match status" value="1"/>
</dbReference>
<evidence type="ECO:0000259" key="6">
    <source>
        <dbReference type="Pfam" id="PF21157"/>
    </source>
</evidence>
<evidence type="ECO:0000256" key="2">
    <source>
        <dbReference type="ARBA" id="ARBA00022771"/>
    </source>
</evidence>
<evidence type="ECO:0000256" key="4">
    <source>
        <dbReference type="PROSITE-ProRule" id="PRU00510"/>
    </source>
</evidence>
<keyword evidence="8" id="KW-1185">Reference proteome</keyword>
<feature type="domain" description="Zinc finger DksA/TraR C4-type" evidence="5">
    <location>
        <begin position="83"/>
        <end position="117"/>
    </location>
</feature>
<keyword evidence="1" id="KW-0479">Metal-binding</keyword>
<sequence>MPESEYMNDVQLSFFRSLLIEQKDEIEAQLIGVRGLMNDQAKEADELDRALVEEENRQRLRIADRQTKLMRKVVKTLNLIDEGEYGYCKVSGEPIGLPRLLIRPTADLCAEEKARQESRENHYIKVR</sequence>
<feature type="domain" description="DnaK suppressor protein DksA N-terminal" evidence="6">
    <location>
        <begin position="11"/>
        <end position="80"/>
    </location>
</feature>
<dbReference type="Pfam" id="PF21157">
    <property type="entry name" value="DksA_N"/>
    <property type="match status" value="1"/>
</dbReference>
<dbReference type="SUPFAM" id="SSF57716">
    <property type="entry name" value="Glucocorticoid receptor-like (DNA-binding domain)"/>
    <property type="match status" value="1"/>
</dbReference>
<dbReference type="InterPro" id="IPR000962">
    <property type="entry name" value="Znf_DskA_TraR"/>
</dbReference>
<dbReference type="PANTHER" id="PTHR33823">
    <property type="entry name" value="RNA POLYMERASE-BINDING TRANSCRIPTION FACTOR DKSA-RELATED"/>
    <property type="match status" value="1"/>
</dbReference>
<evidence type="ECO:0000259" key="5">
    <source>
        <dbReference type="Pfam" id="PF01258"/>
    </source>
</evidence>
<feature type="zinc finger region" description="dksA C4-type" evidence="4">
    <location>
        <begin position="88"/>
        <end position="112"/>
    </location>
</feature>
<evidence type="ECO:0000256" key="3">
    <source>
        <dbReference type="ARBA" id="ARBA00022833"/>
    </source>
</evidence>
<gene>
    <name evidence="7" type="primary">dksA_2</name>
    <name evidence="7" type="ORF">NBRC116591_29450</name>
</gene>
<keyword evidence="3" id="KW-0862">Zinc</keyword>
<evidence type="ECO:0000313" key="7">
    <source>
        <dbReference type="EMBL" id="GAA6169134.1"/>
    </source>
</evidence>
<dbReference type="InterPro" id="IPR048489">
    <property type="entry name" value="DksA_N"/>
</dbReference>
<organism evidence="7 8">
    <name type="scientific">Sessilibacter corallicola</name>
    <dbReference type="NCBI Taxonomy" id="2904075"/>
    <lineage>
        <taxon>Bacteria</taxon>
        <taxon>Pseudomonadati</taxon>
        <taxon>Pseudomonadota</taxon>
        <taxon>Gammaproteobacteria</taxon>
        <taxon>Cellvibrionales</taxon>
        <taxon>Cellvibrionaceae</taxon>
        <taxon>Sessilibacter</taxon>
    </lineage>
</organism>
<reference evidence="7 8" key="1">
    <citation type="submission" date="2024-04" db="EMBL/GenBank/DDBJ databases">
        <title>Draft genome sequence of Sessilibacter corallicola NBRC 116591.</title>
        <authorList>
            <person name="Miyakawa T."/>
            <person name="Kusuya Y."/>
            <person name="Miura T."/>
        </authorList>
    </citation>
    <scope>NUCLEOTIDE SEQUENCE [LARGE SCALE GENOMIC DNA]</scope>
    <source>
        <strain evidence="7 8">KU-00831-HH</strain>
    </source>
</reference>
<keyword evidence="2" id="KW-0863">Zinc-finger</keyword>
<comment type="caution">
    <text evidence="7">The sequence shown here is derived from an EMBL/GenBank/DDBJ whole genome shotgun (WGS) entry which is preliminary data.</text>
</comment>